<organism evidence="1 2">
    <name type="scientific">Amphibiibacter pelophylacis</name>
    <dbReference type="NCBI Taxonomy" id="1799477"/>
    <lineage>
        <taxon>Bacteria</taxon>
        <taxon>Pseudomonadati</taxon>
        <taxon>Pseudomonadota</taxon>
        <taxon>Betaproteobacteria</taxon>
        <taxon>Burkholderiales</taxon>
        <taxon>Sphaerotilaceae</taxon>
        <taxon>Amphibiibacter</taxon>
    </lineage>
</organism>
<name>A0ACC6P638_9BURK</name>
<comment type="caution">
    <text evidence="1">The sequence shown here is derived from an EMBL/GenBank/DDBJ whole genome shotgun (WGS) entry which is preliminary data.</text>
</comment>
<evidence type="ECO:0000313" key="2">
    <source>
        <dbReference type="Proteomes" id="UP001364695"/>
    </source>
</evidence>
<sequence length="294" mass="32328">MSDPLEFPPDTGAPDDALERHAAALHAGPPAAFGALVIGDEILSGRRQDRHMAALIAALNARGLQLAWARYVGDEPAQIEEALAWAARQPTPAFSFGGIGATPDDHTRACAARALGRPLHRHEGAQALIHTRAAEMAQEKGVSYDPDRPENRHRLHMGVLPQGARLIHNPYNRIPGFSVAHLHFVPGFPVMAHPMLEEVLDREYAAWHHRGAWLERAIIVFDTFESRLTPLMERIEAQHPGVRVFSLPSVAHPQHGPHIELGVKGEPQCTEAAYAQLLGELRTLSVRFQEMIST</sequence>
<gene>
    <name evidence="1" type="ORF">RV045_12935</name>
</gene>
<accession>A0ACC6P638</accession>
<proteinExistence type="predicted"/>
<protein>
    <submittedName>
        <fullName evidence="1">Molybdopterin-binding protein</fullName>
    </submittedName>
</protein>
<reference evidence="1" key="1">
    <citation type="submission" date="2023-10" db="EMBL/GenBank/DDBJ databases">
        <title>Amphibacter perezi, gen. nov., sp. nov. a novel taxa of the family Comamonadaceae, class Betaproteobacteria isolated from the skin microbiota of Pelophylax perezi from different populations.</title>
        <authorList>
            <person name="Costa S."/>
            <person name="Proenca D.N."/>
            <person name="Lopes I."/>
            <person name="Morais P.V."/>
        </authorList>
    </citation>
    <scope>NUCLEOTIDE SEQUENCE</scope>
    <source>
        <strain evidence="1">SL12-8</strain>
    </source>
</reference>
<dbReference type="EMBL" id="JAWDIE010000024">
    <property type="protein sequence ID" value="MEJ7139324.1"/>
    <property type="molecule type" value="Genomic_DNA"/>
</dbReference>
<keyword evidence="2" id="KW-1185">Reference proteome</keyword>
<evidence type="ECO:0000313" key="1">
    <source>
        <dbReference type="EMBL" id="MEJ7139324.1"/>
    </source>
</evidence>
<dbReference type="Proteomes" id="UP001364695">
    <property type="component" value="Unassembled WGS sequence"/>
</dbReference>